<feature type="signal peptide" evidence="1">
    <location>
        <begin position="1"/>
        <end position="44"/>
    </location>
</feature>
<proteinExistence type="predicted"/>
<keyword evidence="1" id="KW-0732">Signal</keyword>
<evidence type="ECO:0000256" key="1">
    <source>
        <dbReference type="SAM" id="SignalP"/>
    </source>
</evidence>
<sequence>MLDGGKKFLSVGGIEQAAHGSMRATITLSFILLIFVAKSKEVEGMTTCSDCQHHVVMGGADVVNYHGLEAGAEVPELGSHEHAVSYQNYTYYFLNHSNAQAFLSSPDKYVPAVGGFCAWGVAREGKNGNPSKDAQAGWPWAPHHMGPPCGPHDGWAIIDGRLWCTIDRGTMTLFQKLGSQGMQDAETRWRNWFGGATVGPINTGCFVGNSNLFCLAFGAHFINRTDQAAVPLPTLYESAPLEALPDMPLVLPGEEAKSRHNSLLQKEPIL</sequence>
<accession>A0AAE0H2D1</accession>
<evidence type="ECO:0000313" key="3">
    <source>
        <dbReference type="Proteomes" id="UP001190700"/>
    </source>
</evidence>
<name>A0AAE0H2D1_9CHLO</name>
<evidence type="ECO:0000313" key="2">
    <source>
        <dbReference type="EMBL" id="KAK3287706.1"/>
    </source>
</evidence>
<protein>
    <submittedName>
        <fullName evidence="2">Uncharacterized protein</fullName>
    </submittedName>
</protein>
<gene>
    <name evidence="2" type="ORF">CYMTET_4803</name>
</gene>
<feature type="chain" id="PRO_5042194143" evidence="1">
    <location>
        <begin position="45"/>
        <end position="270"/>
    </location>
</feature>
<dbReference type="Proteomes" id="UP001190700">
    <property type="component" value="Unassembled WGS sequence"/>
</dbReference>
<keyword evidence="3" id="KW-1185">Reference proteome</keyword>
<reference evidence="2 3" key="1">
    <citation type="journal article" date="2015" name="Genome Biol. Evol.">
        <title>Comparative Genomics of a Bacterivorous Green Alga Reveals Evolutionary Causalities and Consequences of Phago-Mixotrophic Mode of Nutrition.</title>
        <authorList>
            <person name="Burns J.A."/>
            <person name="Paasch A."/>
            <person name="Narechania A."/>
            <person name="Kim E."/>
        </authorList>
    </citation>
    <scope>NUCLEOTIDE SEQUENCE [LARGE SCALE GENOMIC DNA]</scope>
    <source>
        <strain evidence="2 3">PLY_AMNH</strain>
    </source>
</reference>
<dbReference type="EMBL" id="LGRX02000765">
    <property type="protein sequence ID" value="KAK3287706.1"/>
    <property type="molecule type" value="Genomic_DNA"/>
</dbReference>
<comment type="caution">
    <text evidence="2">The sequence shown here is derived from an EMBL/GenBank/DDBJ whole genome shotgun (WGS) entry which is preliminary data.</text>
</comment>
<organism evidence="2 3">
    <name type="scientific">Cymbomonas tetramitiformis</name>
    <dbReference type="NCBI Taxonomy" id="36881"/>
    <lineage>
        <taxon>Eukaryota</taxon>
        <taxon>Viridiplantae</taxon>
        <taxon>Chlorophyta</taxon>
        <taxon>Pyramimonadophyceae</taxon>
        <taxon>Pyramimonadales</taxon>
        <taxon>Pyramimonadaceae</taxon>
        <taxon>Cymbomonas</taxon>
    </lineage>
</organism>
<dbReference type="AlphaFoldDB" id="A0AAE0H2D1"/>